<keyword evidence="3" id="KW-1185">Reference proteome</keyword>
<proteinExistence type="predicted"/>
<feature type="region of interest" description="Disordered" evidence="1">
    <location>
        <begin position="163"/>
        <end position="230"/>
    </location>
</feature>
<dbReference type="EMBL" id="JARIHO010000004">
    <property type="protein sequence ID" value="KAJ7363082.1"/>
    <property type="molecule type" value="Genomic_DNA"/>
</dbReference>
<sequence>MSLSSSAPGEDGPPVRVTGERRLAYEADMVEDGRKEAIAVTSREDEGSNRGEVEGKLLPLTREYEAEQMSTMKDESEHRGHGKRKVRLQWREMKTKGRERRRETKMKYKNKNQSLTFKHIRHVIHALPPHTLTVLRRPPAAKALEVERELVNRQQRNWSRFCERRKNERSTSAHAHRKRTGNGEENADQARVPVACGKRRSGKTRARASIGAAAPGRRRRRGARTLKRGR</sequence>
<feature type="region of interest" description="Disordered" evidence="1">
    <location>
        <begin position="1"/>
        <end position="21"/>
    </location>
</feature>
<evidence type="ECO:0000313" key="3">
    <source>
        <dbReference type="Proteomes" id="UP001218218"/>
    </source>
</evidence>
<dbReference type="AlphaFoldDB" id="A0AAD7AMY2"/>
<comment type="caution">
    <text evidence="2">The sequence shown here is derived from an EMBL/GenBank/DDBJ whole genome shotgun (WGS) entry which is preliminary data.</text>
</comment>
<organism evidence="2 3">
    <name type="scientific">Mycena albidolilacea</name>
    <dbReference type="NCBI Taxonomy" id="1033008"/>
    <lineage>
        <taxon>Eukaryota</taxon>
        <taxon>Fungi</taxon>
        <taxon>Dikarya</taxon>
        <taxon>Basidiomycota</taxon>
        <taxon>Agaricomycotina</taxon>
        <taxon>Agaricomycetes</taxon>
        <taxon>Agaricomycetidae</taxon>
        <taxon>Agaricales</taxon>
        <taxon>Marasmiineae</taxon>
        <taxon>Mycenaceae</taxon>
        <taxon>Mycena</taxon>
    </lineage>
</organism>
<name>A0AAD7AMY2_9AGAR</name>
<protein>
    <submittedName>
        <fullName evidence="2">Uncharacterized protein</fullName>
    </submittedName>
</protein>
<evidence type="ECO:0000256" key="1">
    <source>
        <dbReference type="SAM" id="MobiDB-lite"/>
    </source>
</evidence>
<feature type="region of interest" description="Disordered" evidence="1">
    <location>
        <begin position="39"/>
        <end position="61"/>
    </location>
</feature>
<gene>
    <name evidence="2" type="ORF">DFH08DRAFT_1025750</name>
</gene>
<accession>A0AAD7AMY2</accession>
<dbReference type="Proteomes" id="UP001218218">
    <property type="component" value="Unassembled WGS sequence"/>
</dbReference>
<evidence type="ECO:0000313" key="2">
    <source>
        <dbReference type="EMBL" id="KAJ7363082.1"/>
    </source>
</evidence>
<feature type="compositionally biased region" description="Basic residues" evidence="1">
    <location>
        <begin position="197"/>
        <end position="206"/>
    </location>
</feature>
<feature type="compositionally biased region" description="Basic and acidic residues" evidence="1">
    <location>
        <begin position="39"/>
        <end position="55"/>
    </location>
</feature>
<feature type="compositionally biased region" description="Basic residues" evidence="1">
    <location>
        <begin position="216"/>
        <end position="230"/>
    </location>
</feature>
<reference evidence="2" key="1">
    <citation type="submission" date="2023-03" db="EMBL/GenBank/DDBJ databases">
        <title>Massive genome expansion in bonnet fungi (Mycena s.s.) driven by repeated elements and novel gene families across ecological guilds.</title>
        <authorList>
            <consortium name="Lawrence Berkeley National Laboratory"/>
            <person name="Harder C.B."/>
            <person name="Miyauchi S."/>
            <person name="Viragh M."/>
            <person name="Kuo A."/>
            <person name="Thoen E."/>
            <person name="Andreopoulos B."/>
            <person name="Lu D."/>
            <person name="Skrede I."/>
            <person name="Drula E."/>
            <person name="Henrissat B."/>
            <person name="Morin E."/>
            <person name="Kohler A."/>
            <person name="Barry K."/>
            <person name="LaButti K."/>
            <person name="Morin E."/>
            <person name="Salamov A."/>
            <person name="Lipzen A."/>
            <person name="Mereny Z."/>
            <person name="Hegedus B."/>
            <person name="Baldrian P."/>
            <person name="Stursova M."/>
            <person name="Weitz H."/>
            <person name="Taylor A."/>
            <person name="Grigoriev I.V."/>
            <person name="Nagy L.G."/>
            <person name="Martin F."/>
            <person name="Kauserud H."/>
        </authorList>
    </citation>
    <scope>NUCLEOTIDE SEQUENCE</scope>
    <source>
        <strain evidence="2">CBHHK002</strain>
    </source>
</reference>